<evidence type="ECO:0000256" key="11">
    <source>
        <dbReference type="SAM" id="SignalP"/>
    </source>
</evidence>
<dbReference type="InterPro" id="IPR001461">
    <property type="entry name" value="Aspartic_peptidase_A1"/>
</dbReference>
<dbReference type="InterPro" id="IPR021109">
    <property type="entry name" value="Peptidase_aspartic_dom_sf"/>
</dbReference>
<evidence type="ECO:0000256" key="2">
    <source>
        <dbReference type="ARBA" id="ARBA00022670"/>
    </source>
</evidence>
<evidence type="ECO:0000256" key="10">
    <source>
        <dbReference type="RuleBase" id="RU000454"/>
    </source>
</evidence>
<dbReference type="InterPro" id="IPR033121">
    <property type="entry name" value="PEPTIDASE_A1"/>
</dbReference>
<dbReference type="FunFam" id="2.40.70.10:FF:000002">
    <property type="entry name" value="Vacuolar aspartic proteinase"/>
    <property type="match status" value="1"/>
</dbReference>
<evidence type="ECO:0000256" key="1">
    <source>
        <dbReference type="ARBA" id="ARBA00007447"/>
    </source>
</evidence>
<feature type="active site" evidence="8">
    <location>
        <position position="284"/>
    </location>
</feature>
<dbReference type="Gene3D" id="2.40.70.10">
    <property type="entry name" value="Acid Proteases"/>
    <property type="match status" value="2"/>
</dbReference>
<organism evidence="13 14">
    <name type="scientific">Artemia franciscana</name>
    <name type="common">Brine shrimp</name>
    <name type="synonym">Artemia sanfranciscana</name>
    <dbReference type="NCBI Taxonomy" id="6661"/>
    <lineage>
        <taxon>Eukaryota</taxon>
        <taxon>Metazoa</taxon>
        <taxon>Ecdysozoa</taxon>
        <taxon>Arthropoda</taxon>
        <taxon>Crustacea</taxon>
        <taxon>Branchiopoda</taxon>
        <taxon>Anostraca</taxon>
        <taxon>Artemiidae</taxon>
        <taxon>Artemia</taxon>
    </lineage>
</organism>
<dbReference type="PROSITE" id="PS00141">
    <property type="entry name" value="ASP_PROTEASE"/>
    <property type="match status" value="1"/>
</dbReference>
<keyword evidence="3 11" id="KW-0732">Signal</keyword>
<evidence type="ECO:0000256" key="8">
    <source>
        <dbReference type="PIRSR" id="PIRSR601461-1"/>
    </source>
</evidence>
<feature type="disulfide bond" evidence="9">
    <location>
        <begin position="110"/>
        <end position="117"/>
    </location>
</feature>
<dbReference type="PANTHER" id="PTHR47966:SF51">
    <property type="entry name" value="BETA-SITE APP-CLEAVING ENZYME, ISOFORM A-RELATED"/>
    <property type="match status" value="1"/>
</dbReference>
<dbReference type="PROSITE" id="PS51767">
    <property type="entry name" value="PEPTIDASE_A1"/>
    <property type="match status" value="1"/>
</dbReference>
<evidence type="ECO:0000256" key="6">
    <source>
        <dbReference type="ARBA" id="ARBA00023157"/>
    </source>
</evidence>
<proteinExistence type="inferred from homology"/>
<evidence type="ECO:0000256" key="9">
    <source>
        <dbReference type="PIRSR" id="PIRSR601461-2"/>
    </source>
</evidence>
<evidence type="ECO:0000256" key="4">
    <source>
        <dbReference type="ARBA" id="ARBA00022750"/>
    </source>
</evidence>
<keyword evidence="14" id="KW-1185">Reference proteome</keyword>
<accession>A0AA88LEQ3</accession>
<evidence type="ECO:0000259" key="12">
    <source>
        <dbReference type="PROSITE" id="PS51767"/>
    </source>
</evidence>
<keyword evidence="7" id="KW-0325">Glycoprotein</keyword>
<name>A0AA88LEQ3_ARTSF</name>
<evidence type="ECO:0000313" key="14">
    <source>
        <dbReference type="Proteomes" id="UP001187531"/>
    </source>
</evidence>
<feature type="chain" id="PRO_5041716425" description="Peptidase A1 domain-containing protein" evidence="11">
    <location>
        <begin position="16"/>
        <end position="399"/>
    </location>
</feature>
<evidence type="ECO:0000256" key="5">
    <source>
        <dbReference type="ARBA" id="ARBA00022801"/>
    </source>
</evidence>
<dbReference type="SUPFAM" id="SSF50630">
    <property type="entry name" value="Acid proteases"/>
    <property type="match status" value="1"/>
</dbReference>
<dbReference type="Proteomes" id="UP001187531">
    <property type="component" value="Unassembled WGS sequence"/>
</dbReference>
<keyword evidence="5 10" id="KW-0378">Hydrolase</keyword>
<evidence type="ECO:0000313" key="13">
    <source>
        <dbReference type="EMBL" id="KAK2722006.1"/>
    </source>
</evidence>
<keyword evidence="2 10" id="KW-0645">Protease</keyword>
<keyword evidence="6 9" id="KW-1015">Disulfide bond</keyword>
<dbReference type="PANTHER" id="PTHR47966">
    <property type="entry name" value="BETA-SITE APP-CLEAVING ENZYME, ISOFORM A-RELATED"/>
    <property type="match status" value="1"/>
</dbReference>
<comment type="caution">
    <text evidence="13">The sequence shown here is derived from an EMBL/GenBank/DDBJ whole genome shotgun (WGS) entry which is preliminary data.</text>
</comment>
<dbReference type="AlphaFoldDB" id="A0AA88LEQ3"/>
<evidence type="ECO:0000256" key="7">
    <source>
        <dbReference type="ARBA" id="ARBA00023180"/>
    </source>
</evidence>
<dbReference type="Pfam" id="PF00026">
    <property type="entry name" value="Asp"/>
    <property type="match status" value="1"/>
</dbReference>
<feature type="signal peptide" evidence="11">
    <location>
        <begin position="1"/>
        <end position="15"/>
    </location>
</feature>
<dbReference type="FunFam" id="2.40.70.10:FF:000009">
    <property type="entry name" value="Aspartic proteinase A1"/>
    <property type="match status" value="1"/>
</dbReference>
<keyword evidence="4 10" id="KW-0064">Aspartyl protease</keyword>
<feature type="disulfide bond" evidence="9">
    <location>
        <begin position="318"/>
        <end position="355"/>
    </location>
</feature>
<evidence type="ECO:0000256" key="3">
    <source>
        <dbReference type="ARBA" id="ARBA00022729"/>
    </source>
</evidence>
<dbReference type="EMBL" id="JAVRJZ010000005">
    <property type="protein sequence ID" value="KAK2722006.1"/>
    <property type="molecule type" value="Genomic_DNA"/>
</dbReference>
<protein>
    <recommendedName>
        <fullName evidence="12">Peptidase A1 domain-containing protein</fullName>
    </recommendedName>
</protein>
<feature type="domain" description="Peptidase A1" evidence="12">
    <location>
        <begin position="79"/>
        <end position="396"/>
    </location>
</feature>
<sequence length="399" mass="43350">MIALFFGLVLTCSHAFGSITFDASYRHSNSVHRIKLQKSDSVRRHLESVGTSIDYVRHKWGTLSTPMPEPLSNYMDAQYYGEISIGTPPQSFKVVFDTGSSNLWIPSKKCKWSNIACLMHNKYDSKKSSTYIANGTEFDIHYGTGSLSGFLSTDSVMIGSLAASNQTFAEAVSEPGLVFIAAKFDGILGMGFSTISVDGVKPVFNTMVDQGVVDPVFSFYLDRNPNDDVGGELILGGSDPEKYKGDFVYVPVSKQGYWQFTMDRIFVDGAESQLCNGGCQAIADTGTSLIGGPVAEIKEINSKIGAVPITGGQYMIDCKRINELPDIVLTIGGTDFTLQGKDYVLQVSQFGKTLCVSGFIGLDVPPPMGPIWILGDVFIGRYYTEFDLGNARIGFAEVA</sequence>
<gene>
    <name evidence="13" type="ORF">QYM36_002531</name>
</gene>
<feature type="active site" evidence="8">
    <location>
        <position position="97"/>
    </location>
</feature>
<dbReference type="PRINTS" id="PR00792">
    <property type="entry name" value="PEPSIN"/>
</dbReference>
<comment type="similarity">
    <text evidence="1 10">Belongs to the peptidase A1 family.</text>
</comment>
<dbReference type="GO" id="GO:0006508">
    <property type="term" value="P:proteolysis"/>
    <property type="evidence" value="ECO:0007669"/>
    <property type="project" value="UniProtKB-KW"/>
</dbReference>
<reference evidence="13" key="1">
    <citation type="submission" date="2023-07" db="EMBL/GenBank/DDBJ databases">
        <title>Chromosome-level genome assembly of Artemia franciscana.</title>
        <authorList>
            <person name="Jo E."/>
        </authorList>
    </citation>
    <scope>NUCLEOTIDE SEQUENCE</scope>
    <source>
        <tissue evidence="13">Whole body</tissue>
    </source>
</reference>
<dbReference type="InterPro" id="IPR001969">
    <property type="entry name" value="Aspartic_peptidase_AS"/>
</dbReference>
<dbReference type="GO" id="GO:0004190">
    <property type="term" value="F:aspartic-type endopeptidase activity"/>
    <property type="evidence" value="ECO:0007669"/>
    <property type="project" value="UniProtKB-KW"/>
</dbReference>